<comment type="pathway">
    <text evidence="1 5">Purine metabolism; urate degradation; (S)-allantoin from urate: step 1/3.</text>
</comment>
<feature type="binding site" evidence="7">
    <location>
        <position position="77"/>
    </location>
    <ligand>
        <name>urate</name>
        <dbReference type="ChEBI" id="CHEBI:17775"/>
    </ligand>
</feature>
<evidence type="ECO:0000256" key="7">
    <source>
        <dbReference type="PIRSR" id="PIRSR000241-2"/>
    </source>
</evidence>
<reference evidence="9" key="1">
    <citation type="journal article" date="2014" name="Int. J. Syst. Evol. Microbiol.">
        <title>Complete genome sequence of Corynebacterium casei LMG S-19264T (=DSM 44701T), isolated from a smear-ripened cheese.</title>
        <authorList>
            <consortium name="US DOE Joint Genome Institute (JGI-PGF)"/>
            <person name="Walter F."/>
            <person name="Albersmeier A."/>
            <person name="Kalinowski J."/>
            <person name="Ruckert C."/>
        </authorList>
    </citation>
    <scope>NUCLEOTIDE SEQUENCE</scope>
    <source>
        <strain evidence="9">JCM 3346</strain>
    </source>
</reference>
<feature type="binding site" evidence="7">
    <location>
        <position position="237"/>
    </location>
    <ligand>
        <name>urate</name>
        <dbReference type="ChEBI" id="CHEBI:17775"/>
    </ligand>
</feature>
<feature type="binding site" evidence="7">
    <location>
        <position position="176"/>
    </location>
    <ligand>
        <name>urate</name>
        <dbReference type="ChEBI" id="CHEBI:17775"/>
    </ligand>
</feature>
<dbReference type="NCBIfam" id="TIGR03383">
    <property type="entry name" value="urate_oxi"/>
    <property type="match status" value="1"/>
</dbReference>
<accession>A0A918CPJ9</accession>
<dbReference type="GO" id="GO:0004846">
    <property type="term" value="F:urate oxidase activity"/>
    <property type="evidence" value="ECO:0007669"/>
    <property type="project" value="UniProtKB-EC"/>
</dbReference>
<dbReference type="EC" id="1.7.3.3" evidence="5 8"/>
<feature type="binding site" evidence="7">
    <location>
        <position position="263"/>
    </location>
    <ligand>
        <name>urate</name>
        <dbReference type="ChEBI" id="CHEBI:17775"/>
    </ligand>
</feature>
<reference evidence="9" key="2">
    <citation type="submission" date="2020-09" db="EMBL/GenBank/DDBJ databases">
        <authorList>
            <person name="Sun Q."/>
            <person name="Ohkuma M."/>
        </authorList>
    </citation>
    <scope>NUCLEOTIDE SEQUENCE</scope>
    <source>
        <strain evidence="9">JCM 3346</strain>
    </source>
</reference>
<organism evidence="9 10">
    <name type="scientific">Agromyces mediolanus</name>
    <name type="common">Corynebacterium mediolanum</name>
    <dbReference type="NCBI Taxonomy" id="41986"/>
    <lineage>
        <taxon>Bacteria</taxon>
        <taxon>Bacillati</taxon>
        <taxon>Actinomycetota</taxon>
        <taxon>Actinomycetes</taxon>
        <taxon>Micrococcales</taxon>
        <taxon>Microbacteriaceae</taxon>
        <taxon>Agromyces</taxon>
    </lineage>
</organism>
<feature type="binding site" evidence="7">
    <location>
        <position position="237"/>
    </location>
    <ligand>
        <name>5-hydroxyisourate</name>
        <dbReference type="ChEBI" id="CHEBI:18072"/>
    </ligand>
</feature>
<comment type="function">
    <text evidence="5 8">Catalyzes the oxidation of uric acid to 5-hydroxyisourate, which is further processed to form (S)-allantoin.</text>
</comment>
<feature type="binding site" evidence="7">
    <location>
        <position position="193"/>
    </location>
    <ligand>
        <name>urate</name>
        <dbReference type="ChEBI" id="CHEBI:17775"/>
    </ligand>
</feature>
<comment type="catalytic activity">
    <reaction evidence="5 8">
        <text>urate + O2 + H2O = 5-hydroxyisourate + H2O2</text>
        <dbReference type="Rhea" id="RHEA:21368"/>
        <dbReference type="ChEBI" id="CHEBI:15377"/>
        <dbReference type="ChEBI" id="CHEBI:15379"/>
        <dbReference type="ChEBI" id="CHEBI:16240"/>
        <dbReference type="ChEBI" id="CHEBI:17775"/>
        <dbReference type="ChEBI" id="CHEBI:18072"/>
        <dbReference type="EC" id="1.7.3.3"/>
    </reaction>
</comment>
<dbReference type="EMBL" id="BMRJ01000002">
    <property type="protein sequence ID" value="GGR31724.1"/>
    <property type="molecule type" value="Genomic_DNA"/>
</dbReference>
<dbReference type="AlphaFoldDB" id="A0A918CPJ9"/>
<dbReference type="RefSeq" id="WP_189085907.1">
    <property type="nucleotide sequence ID" value="NZ_BMRJ01000002.1"/>
</dbReference>
<keyword evidence="10" id="KW-1185">Reference proteome</keyword>
<feature type="binding site" evidence="7">
    <location>
        <position position="263"/>
    </location>
    <ligand>
        <name>O2</name>
        <dbReference type="ChEBI" id="CHEBI:15379"/>
    </ligand>
</feature>
<dbReference type="InterPro" id="IPR019842">
    <property type="entry name" value="Uricase_CS"/>
</dbReference>
<comment type="caution">
    <text evidence="9">The sequence shown here is derived from an EMBL/GenBank/DDBJ whole genome shotgun (WGS) entry which is preliminary data.</text>
</comment>
<evidence type="ECO:0000256" key="2">
    <source>
        <dbReference type="ARBA" id="ARBA00009760"/>
    </source>
</evidence>
<feature type="active site" description="Charge relay system" evidence="6">
    <location>
        <position position="31"/>
    </location>
</feature>
<feature type="binding site" evidence="7">
    <location>
        <position position="76"/>
    </location>
    <ligand>
        <name>5-hydroxyisourate</name>
        <dbReference type="ChEBI" id="CHEBI:18072"/>
    </ligand>
</feature>
<feature type="active site" description="Charge relay system" evidence="6">
    <location>
        <position position="265"/>
    </location>
</feature>
<dbReference type="PIRSF" id="PIRSF000241">
    <property type="entry name" value="Urate_oxidase"/>
    <property type="match status" value="1"/>
</dbReference>
<proteinExistence type="inferred from homology"/>
<dbReference type="Pfam" id="PF01014">
    <property type="entry name" value="Uricase"/>
    <property type="match status" value="2"/>
</dbReference>
<gene>
    <name evidence="9" type="ORF">GCM10010196_27570</name>
</gene>
<evidence type="ECO:0000256" key="8">
    <source>
        <dbReference type="RuleBase" id="RU004455"/>
    </source>
</evidence>
<dbReference type="PROSITE" id="PS00366">
    <property type="entry name" value="URICASE"/>
    <property type="match status" value="1"/>
</dbReference>
<evidence type="ECO:0000256" key="1">
    <source>
        <dbReference type="ARBA" id="ARBA00004831"/>
    </source>
</evidence>
<feature type="binding site" evidence="7">
    <location>
        <position position="263"/>
    </location>
    <ligand>
        <name>5-hydroxyisourate</name>
        <dbReference type="ChEBI" id="CHEBI:18072"/>
    </ligand>
</feature>
<dbReference type="InterPro" id="IPR002042">
    <property type="entry name" value="Uricase"/>
</dbReference>
<evidence type="ECO:0000256" key="3">
    <source>
        <dbReference type="ARBA" id="ARBA00022631"/>
    </source>
</evidence>
<evidence type="ECO:0000256" key="5">
    <source>
        <dbReference type="PIRNR" id="PIRNR000241"/>
    </source>
</evidence>
<dbReference type="Proteomes" id="UP000610303">
    <property type="component" value="Unassembled WGS sequence"/>
</dbReference>
<evidence type="ECO:0000256" key="4">
    <source>
        <dbReference type="ARBA" id="ARBA00023002"/>
    </source>
</evidence>
<feature type="binding site" evidence="7">
    <location>
        <position position="193"/>
    </location>
    <ligand>
        <name>5-hydroxyisourate</name>
        <dbReference type="ChEBI" id="CHEBI:18072"/>
    </ligand>
</feature>
<dbReference type="SUPFAM" id="SSF55620">
    <property type="entry name" value="Tetrahydrobiopterin biosynthesis enzymes-like"/>
    <property type="match status" value="2"/>
</dbReference>
<dbReference type="Gene3D" id="3.10.270.10">
    <property type="entry name" value="Urate Oxidase"/>
    <property type="match status" value="1"/>
</dbReference>
<keyword evidence="3 5" id="KW-0659">Purine metabolism</keyword>
<feature type="binding site" evidence="7">
    <location>
        <position position="77"/>
    </location>
    <ligand>
        <name>5-hydroxyisourate</name>
        <dbReference type="ChEBI" id="CHEBI:18072"/>
    </ligand>
</feature>
<dbReference type="PANTHER" id="PTHR42874:SF1">
    <property type="entry name" value="URICASE"/>
    <property type="match status" value="1"/>
</dbReference>
<evidence type="ECO:0000313" key="9">
    <source>
        <dbReference type="EMBL" id="GGR31724.1"/>
    </source>
</evidence>
<feature type="binding site" evidence="7">
    <location>
        <position position="76"/>
    </location>
    <ligand>
        <name>urate</name>
        <dbReference type="ChEBI" id="CHEBI:17775"/>
    </ligand>
</feature>
<feature type="binding site" evidence="7">
    <location>
        <position position="176"/>
    </location>
    <ligand>
        <name>5-hydroxyisourate</name>
        <dbReference type="ChEBI" id="CHEBI:18072"/>
    </ligand>
</feature>
<comment type="similarity">
    <text evidence="2 5 8">Belongs to the uricase family.</text>
</comment>
<evidence type="ECO:0000313" key="10">
    <source>
        <dbReference type="Proteomes" id="UP000610303"/>
    </source>
</evidence>
<protein>
    <recommendedName>
        <fullName evidence="5 8">Uricase</fullName>
        <ecNumber evidence="5 8">1.7.3.3</ecNumber>
    </recommendedName>
    <alternativeName>
        <fullName evidence="5">Urate oxidase</fullName>
    </alternativeName>
</protein>
<feature type="binding site" evidence="7">
    <location>
        <position position="76"/>
    </location>
    <ligand>
        <name>O2</name>
        <dbReference type="ChEBI" id="CHEBI:15379"/>
    </ligand>
</feature>
<keyword evidence="4 5" id="KW-0560">Oxidoreductase</keyword>
<evidence type="ECO:0000256" key="6">
    <source>
        <dbReference type="PIRSR" id="PIRSR000241-1"/>
    </source>
</evidence>
<dbReference type="PANTHER" id="PTHR42874">
    <property type="entry name" value="URICASE"/>
    <property type="match status" value="1"/>
</dbReference>
<name>A0A918CPJ9_AGRME</name>
<dbReference type="GO" id="GO:0006144">
    <property type="term" value="P:purine nucleobase metabolic process"/>
    <property type="evidence" value="ECO:0007669"/>
    <property type="project" value="UniProtKB-KW"/>
</dbReference>
<feature type="active site" description="Charge relay system" evidence="6">
    <location>
        <position position="76"/>
    </location>
</feature>
<sequence length="316" mass="34867">MTDILTTATETAAGAAEEGGRIVLGPNQYGKAEVRVVKVTRDTDRHEIEDLNVTSQLRGDFAGAHLAGDNSHVVATDTQKNTIFAFARDGVGSPEAFLLRLAEHFTGSFDWVTGGRWLAESYAWERILAHGQEHDHAFVRSGQEVRTAAVVADGDERHVIAGLKDLVVLKTTQSGFVGYPKDRYTTLQETTDRILATSVATRWRYRPGVELDYNATYASVKAILLETFTERYSAALQTTLFEMGQAVLERHPEIAEIRFSMPNKHHFVVDLSPFGLDNPNEVFYASDRSYGLIEATVTREGLEPAPGAWESVGAFC</sequence>
<dbReference type="PRINTS" id="PR00093">
    <property type="entry name" value="URICASE"/>
</dbReference>